<dbReference type="GO" id="GO:0050832">
    <property type="term" value="P:defense response to fungus"/>
    <property type="evidence" value="ECO:0007669"/>
    <property type="project" value="TreeGrafter"/>
</dbReference>
<accession>A0A444Y5K9</accession>
<dbReference type="SUPFAM" id="SSF143503">
    <property type="entry name" value="PUG domain-like"/>
    <property type="match status" value="1"/>
</dbReference>
<dbReference type="EMBL" id="SDMP01000018">
    <property type="protein sequence ID" value="RYQ97197.1"/>
    <property type="molecule type" value="Genomic_DNA"/>
</dbReference>
<evidence type="ECO:0000313" key="3">
    <source>
        <dbReference type="Proteomes" id="UP000289738"/>
    </source>
</evidence>
<organism evidence="2 3">
    <name type="scientific">Arachis hypogaea</name>
    <name type="common">Peanut</name>
    <dbReference type="NCBI Taxonomy" id="3818"/>
    <lineage>
        <taxon>Eukaryota</taxon>
        <taxon>Viridiplantae</taxon>
        <taxon>Streptophyta</taxon>
        <taxon>Embryophyta</taxon>
        <taxon>Tracheophyta</taxon>
        <taxon>Spermatophyta</taxon>
        <taxon>Magnoliopsida</taxon>
        <taxon>eudicotyledons</taxon>
        <taxon>Gunneridae</taxon>
        <taxon>Pentapetalae</taxon>
        <taxon>rosids</taxon>
        <taxon>fabids</taxon>
        <taxon>Fabales</taxon>
        <taxon>Fabaceae</taxon>
        <taxon>Papilionoideae</taxon>
        <taxon>50 kb inversion clade</taxon>
        <taxon>dalbergioids sensu lato</taxon>
        <taxon>Dalbergieae</taxon>
        <taxon>Pterocarpus clade</taxon>
        <taxon>Arachis</taxon>
    </lineage>
</organism>
<dbReference type="Pfam" id="PF09409">
    <property type="entry name" value="PUB"/>
    <property type="match status" value="1"/>
</dbReference>
<dbReference type="PANTHER" id="PTHR47694">
    <property type="entry name" value="PLANT UBX DOMAIN-CONTAINING PROTEIN 2"/>
    <property type="match status" value="1"/>
</dbReference>
<dbReference type="InterPro" id="IPR018997">
    <property type="entry name" value="PUB_domain"/>
</dbReference>
<reference evidence="2 3" key="1">
    <citation type="submission" date="2019-01" db="EMBL/GenBank/DDBJ databases">
        <title>Sequencing of cultivated peanut Arachis hypogaea provides insights into genome evolution and oil improvement.</title>
        <authorList>
            <person name="Chen X."/>
        </authorList>
    </citation>
    <scope>NUCLEOTIDE SEQUENCE [LARGE SCALE GENOMIC DNA]</scope>
    <source>
        <strain evidence="3">cv. Fuhuasheng</strain>
        <tissue evidence="2">Leaves</tissue>
    </source>
</reference>
<dbReference type="STRING" id="3818.A0A444Y5K9"/>
<dbReference type="PANTHER" id="PTHR47694:SF1">
    <property type="entry name" value="PLANT UBX DOMAIN-CONTAINING PROTEIN 2"/>
    <property type="match status" value="1"/>
</dbReference>
<dbReference type="AlphaFoldDB" id="A0A444Y5K9"/>
<name>A0A444Y5K9_ARAHY</name>
<dbReference type="InterPro" id="IPR036339">
    <property type="entry name" value="PUB-like_dom_sf"/>
</dbReference>
<proteinExistence type="predicted"/>
<comment type="caution">
    <text evidence="2">The sequence shown here is derived from an EMBL/GenBank/DDBJ whole genome shotgun (WGS) entry which is preliminary data.</text>
</comment>
<gene>
    <name evidence="2" type="ORF">Ahy_B08g093215</name>
</gene>
<feature type="domain" description="PUB" evidence="1">
    <location>
        <begin position="41"/>
        <end position="114"/>
    </location>
</feature>
<sequence length="175" mass="19446">MSACLSNNGEHGDVSQLADIEDDSNAKLEVCVSTYVSGKPFEGSIDIILKLLKNVIREPENAKFRKIRLGNPKIKKAVVDITSGTELICFLGFELKDENDETWTIMELLLEEQIRLIKKATLLLESQPVLQVSPKSENLAAASADNIDAKPESKPINRQEASLYFEIIVRSCVNQ</sequence>
<keyword evidence="3" id="KW-1185">Reference proteome</keyword>
<dbReference type="CDD" id="cd09212">
    <property type="entry name" value="PUB"/>
    <property type="match status" value="1"/>
</dbReference>
<dbReference type="Proteomes" id="UP000289738">
    <property type="component" value="Chromosome B08"/>
</dbReference>
<protein>
    <recommendedName>
        <fullName evidence="1">PUB domain-containing protein</fullName>
    </recommendedName>
</protein>
<dbReference type="Gene3D" id="1.20.58.2190">
    <property type="match status" value="1"/>
</dbReference>
<dbReference type="SMART" id="SM00580">
    <property type="entry name" value="PUG"/>
    <property type="match status" value="1"/>
</dbReference>
<evidence type="ECO:0000313" key="2">
    <source>
        <dbReference type="EMBL" id="RYQ97197.1"/>
    </source>
</evidence>
<evidence type="ECO:0000259" key="1">
    <source>
        <dbReference type="Pfam" id="PF09409"/>
    </source>
</evidence>